<dbReference type="InterPro" id="IPR002142">
    <property type="entry name" value="Peptidase_S49"/>
</dbReference>
<dbReference type="GO" id="GO:0004252">
    <property type="term" value="F:serine-type endopeptidase activity"/>
    <property type="evidence" value="ECO:0007669"/>
    <property type="project" value="InterPro"/>
</dbReference>
<feature type="domain" description="Peptidase S49" evidence="11">
    <location>
        <begin position="161"/>
        <end position="308"/>
    </location>
</feature>
<evidence type="ECO:0000256" key="8">
    <source>
        <dbReference type="ARBA" id="ARBA00022989"/>
    </source>
</evidence>
<dbReference type="InterPro" id="IPR013703">
    <property type="entry name" value="Peptidase_S49_N_proteobac"/>
</dbReference>
<dbReference type="PANTHER" id="PTHR42987">
    <property type="entry name" value="PEPTIDASE S49"/>
    <property type="match status" value="1"/>
</dbReference>
<dbReference type="Proteomes" id="UP000298133">
    <property type="component" value="Unassembled WGS sequence"/>
</dbReference>
<dbReference type="Pfam" id="PF08496">
    <property type="entry name" value="Peptidase_S49_N"/>
    <property type="match status" value="1"/>
</dbReference>
<evidence type="ECO:0000256" key="2">
    <source>
        <dbReference type="ARBA" id="ARBA00008683"/>
    </source>
</evidence>
<accession>A0A4Y8UMP5</accession>
<keyword evidence="9" id="KW-0472">Membrane</keyword>
<evidence type="ECO:0000256" key="6">
    <source>
        <dbReference type="ARBA" id="ARBA00022801"/>
    </source>
</evidence>
<evidence type="ECO:0000256" key="10">
    <source>
        <dbReference type="SAM" id="MobiDB-lite"/>
    </source>
</evidence>
<dbReference type="GO" id="GO:0006508">
    <property type="term" value="P:proteolysis"/>
    <property type="evidence" value="ECO:0007669"/>
    <property type="project" value="UniProtKB-KW"/>
</dbReference>
<dbReference type="EMBL" id="SPIA01000001">
    <property type="protein sequence ID" value="TFH69077.1"/>
    <property type="molecule type" value="Genomic_DNA"/>
</dbReference>
<dbReference type="PANTHER" id="PTHR42987:SF4">
    <property type="entry name" value="PROTEASE SOHB-RELATED"/>
    <property type="match status" value="1"/>
</dbReference>
<evidence type="ECO:0000259" key="11">
    <source>
        <dbReference type="Pfam" id="PF01343"/>
    </source>
</evidence>
<reference evidence="13 14" key="1">
    <citation type="submission" date="2019-03" db="EMBL/GenBank/DDBJ databases">
        <title>Draft genome of Gammaproteobacteria bacterium LSUCC0057, a member of the SAR92 clade.</title>
        <authorList>
            <person name="Lanclos V.C."/>
            <person name="Doiron C."/>
            <person name="Henson M.W."/>
            <person name="Thrash J.C."/>
        </authorList>
    </citation>
    <scope>NUCLEOTIDE SEQUENCE [LARGE SCALE GENOMIC DNA]</scope>
    <source>
        <strain evidence="13 14">LSUCC0057</strain>
    </source>
</reference>
<gene>
    <name evidence="13" type="primary">sohB</name>
    <name evidence="13" type="ORF">E3W66_03850</name>
</gene>
<keyword evidence="4 13" id="KW-0645">Protease</keyword>
<dbReference type="Gene3D" id="3.90.226.10">
    <property type="entry name" value="2-enoyl-CoA Hydratase, Chain A, domain 1"/>
    <property type="match status" value="1"/>
</dbReference>
<comment type="similarity">
    <text evidence="2">Belongs to the peptidase S49 family.</text>
</comment>
<evidence type="ECO:0000256" key="4">
    <source>
        <dbReference type="ARBA" id="ARBA00022670"/>
    </source>
</evidence>
<dbReference type="CDD" id="cd07023">
    <property type="entry name" value="S49_Sppa_N_C"/>
    <property type="match status" value="1"/>
</dbReference>
<keyword evidence="8" id="KW-1133">Transmembrane helix</keyword>
<dbReference type="InterPro" id="IPR047272">
    <property type="entry name" value="S49_SppA_C"/>
</dbReference>
<evidence type="ECO:0000259" key="12">
    <source>
        <dbReference type="Pfam" id="PF08496"/>
    </source>
</evidence>
<comment type="caution">
    <text evidence="13">The sequence shown here is derived from an EMBL/GenBank/DDBJ whole genome shotgun (WGS) entry which is preliminary data.</text>
</comment>
<keyword evidence="3" id="KW-1003">Cell membrane</keyword>
<evidence type="ECO:0000313" key="13">
    <source>
        <dbReference type="EMBL" id="TFH69077.1"/>
    </source>
</evidence>
<feature type="region of interest" description="Disordered" evidence="10">
    <location>
        <begin position="71"/>
        <end position="91"/>
    </location>
</feature>
<evidence type="ECO:0000256" key="3">
    <source>
        <dbReference type="ARBA" id="ARBA00022475"/>
    </source>
</evidence>
<feature type="domain" description="Peptidase S49 N-terminal proteobacteria" evidence="12">
    <location>
        <begin position="3"/>
        <end position="156"/>
    </location>
</feature>
<dbReference type="EC" id="3.4.21.-" evidence="13"/>
<keyword evidence="7" id="KW-0720">Serine protease</keyword>
<evidence type="ECO:0000313" key="14">
    <source>
        <dbReference type="Proteomes" id="UP000298133"/>
    </source>
</evidence>
<name>A0A4Y8UMP5_9GAMM</name>
<evidence type="ECO:0000256" key="7">
    <source>
        <dbReference type="ARBA" id="ARBA00022825"/>
    </source>
</evidence>
<dbReference type="AlphaFoldDB" id="A0A4Y8UMP5"/>
<keyword evidence="14" id="KW-1185">Reference proteome</keyword>
<protein>
    <submittedName>
        <fullName evidence="13">Protease SohB</fullName>
        <ecNumber evidence="13">3.4.21.-</ecNumber>
    </submittedName>
</protein>
<dbReference type="InterPro" id="IPR029045">
    <property type="entry name" value="ClpP/crotonase-like_dom_sf"/>
</dbReference>
<evidence type="ECO:0000256" key="5">
    <source>
        <dbReference type="ARBA" id="ARBA00022692"/>
    </source>
</evidence>
<evidence type="ECO:0000256" key="1">
    <source>
        <dbReference type="ARBA" id="ARBA00004236"/>
    </source>
</evidence>
<keyword evidence="5" id="KW-0812">Transmembrane</keyword>
<sequence>MAFLSEYGLFLAKVVTLLVALLIPLLVVASTVARRGHRDTAPPEFEVVKLNDQLDDYQQQLVEATLAEGELKSHRKQRRKEEKKRAKTAVKAASKQPRPRTFVLDFDGDIKASAVASLRHEITALLRLLKPSDEVVVRLESGGGMVHSYGLAASQLNRLIEQQIPLTICVDKVAASGGYMMAAVANKIVAAPFALIGSIGVVAQLPNFNRLLRDNKVDFELYTAGEYKRTVTMFGENNDQGRAKFQQELEQTHQLFQQFVANARPQLDVAAVATGEAWYGQQALSLGLVDQLATSDDYLVAAAAERDVYQLTTLQKRSWQEKLGVAAQQSVEQLASRWLGRATQRPPV</sequence>
<dbReference type="Pfam" id="PF01343">
    <property type="entry name" value="Peptidase_S49"/>
    <property type="match status" value="1"/>
</dbReference>
<evidence type="ECO:0000256" key="9">
    <source>
        <dbReference type="ARBA" id="ARBA00023136"/>
    </source>
</evidence>
<dbReference type="NCBIfam" id="NF008745">
    <property type="entry name" value="PRK11778.1"/>
    <property type="match status" value="1"/>
</dbReference>
<proteinExistence type="inferred from homology"/>
<comment type="subcellular location">
    <subcellularLocation>
        <location evidence="1">Cell membrane</location>
    </subcellularLocation>
</comment>
<organism evidence="13 14">
    <name type="scientific">Gammaproteobacteria bacterium LSUCC0057</name>
    <dbReference type="NCBI Taxonomy" id="2559237"/>
    <lineage>
        <taxon>Bacteria</taxon>
        <taxon>Pseudomonadati</taxon>
        <taxon>Pseudomonadota</taxon>
        <taxon>Gammaproteobacteria</taxon>
        <taxon>Cellvibrionales</taxon>
        <taxon>Porticoccaceae</taxon>
        <taxon>SAR92 clade</taxon>
    </lineage>
</organism>
<keyword evidence="6 13" id="KW-0378">Hydrolase</keyword>
<dbReference type="SUPFAM" id="SSF52096">
    <property type="entry name" value="ClpP/crotonase"/>
    <property type="match status" value="1"/>
</dbReference>
<dbReference type="Gene3D" id="6.20.330.10">
    <property type="match status" value="1"/>
</dbReference>
<dbReference type="OrthoDB" id="5614232at2"/>
<dbReference type="GO" id="GO:0005886">
    <property type="term" value="C:plasma membrane"/>
    <property type="evidence" value="ECO:0007669"/>
    <property type="project" value="UniProtKB-SubCell"/>
</dbReference>